<dbReference type="Gene3D" id="3.30.70.270">
    <property type="match status" value="1"/>
</dbReference>
<reference evidence="3" key="2">
    <citation type="journal article" date="2024" name="Plant">
        <title>Genomic evolution and insights into agronomic trait innovations of Sesamum species.</title>
        <authorList>
            <person name="Miao H."/>
            <person name="Wang L."/>
            <person name="Qu L."/>
            <person name="Liu H."/>
            <person name="Sun Y."/>
            <person name="Le M."/>
            <person name="Wang Q."/>
            <person name="Wei S."/>
            <person name="Zheng Y."/>
            <person name="Lin W."/>
            <person name="Duan Y."/>
            <person name="Cao H."/>
            <person name="Xiong S."/>
            <person name="Wang X."/>
            <person name="Wei L."/>
            <person name="Li C."/>
            <person name="Ma Q."/>
            <person name="Ju M."/>
            <person name="Zhao R."/>
            <person name="Li G."/>
            <person name="Mu C."/>
            <person name="Tian Q."/>
            <person name="Mei H."/>
            <person name="Zhang T."/>
            <person name="Gao T."/>
            <person name="Zhang H."/>
        </authorList>
    </citation>
    <scope>NUCLEOTIDE SEQUENCE</scope>
    <source>
        <strain evidence="3">KEN1</strain>
    </source>
</reference>
<dbReference type="GO" id="GO:0003676">
    <property type="term" value="F:nucleic acid binding"/>
    <property type="evidence" value="ECO:0007669"/>
    <property type="project" value="InterPro"/>
</dbReference>
<name>A0AAW2TP64_9LAMI</name>
<dbReference type="InterPro" id="IPR012337">
    <property type="entry name" value="RNaseH-like_sf"/>
</dbReference>
<dbReference type="InterPro" id="IPR000477">
    <property type="entry name" value="RT_dom"/>
</dbReference>
<reference evidence="3" key="1">
    <citation type="submission" date="2020-06" db="EMBL/GenBank/DDBJ databases">
        <authorList>
            <person name="Li T."/>
            <person name="Hu X."/>
            <person name="Zhang T."/>
            <person name="Song X."/>
            <person name="Zhang H."/>
            <person name="Dai N."/>
            <person name="Sheng W."/>
            <person name="Hou X."/>
            <person name="Wei L."/>
        </authorList>
    </citation>
    <scope>NUCLEOTIDE SEQUENCE</scope>
    <source>
        <strain evidence="3">KEN1</strain>
        <tissue evidence="3">Leaf</tissue>
    </source>
</reference>
<dbReference type="PANTHER" id="PTHR48475">
    <property type="entry name" value="RIBONUCLEASE H"/>
    <property type="match status" value="1"/>
</dbReference>
<accession>A0AAW2TP64</accession>
<dbReference type="InterPro" id="IPR043128">
    <property type="entry name" value="Rev_trsase/Diguanyl_cyclase"/>
</dbReference>
<evidence type="ECO:0000313" key="3">
    <source>
        <dbReference type="EMBL" id="KAL0406404.1"/>
    </source>
</evidence>
<organism evidence="3">
    <name type="scientific">Sesamum latifolium</name>
    <dbReference type="NCBI Taxonomy" id="2727402"/>
    <lineage>
        <taxon>Eukaryota</taxon>
        <taxon>Viridiplantae</taxon>
        <taxon>Streptophyta</taxon>
        <taxon>Embryophyta</taxon>
        <taxon>Tracheophyta</taxon>
        <taxon>Spermatophyta</taxon>
        <taxon>Magnoliopsida</taxon>
        <taxon>eudicotyledons</taxon>
        <taxon>Gunneridae</taxon>
        <taxon>Pentapetalae</taxon>
        <taxon>asterids</taxon>
        <taxon>lamiids</taxon>
        <taxon>Lamiales</taxon>
        <taxon>Pedaliaceae</taxon>
        <taxon>Sesamum</taxon>
    </lineage>
</organism>
<dbReference type="InterPro" id="IPR043502">
    <property type="entry name" value="DNA/RNA_pol_sf"/>
</dbReference>
<dbReference type="PROSITE" id="PS50878">
    <property type="entry name" value="RT_POL"/>
    <property type="match status" value="1"/>
</dbReference>
<feature type="domain" description="Reverse transcriptase" evidence="2">
    <location>
        <begin position="1"/>
        <end position="55"/>
    </location>
</feature>
<dbReference type="Gene3D" id="3.30.420.10">
    <property type="entry name" value="Ribonuclease H-like superfamily/Ribonuclease H"/>
    <property type="match status" value="2"/>
</dbReference>
<evidence type="ECO:0000259" key="2">
    <source>
        <dbReference type="PROSITE" id="PS50878"/>
    </source>
</evidence>
<dbReference type="CDD" id="cd09279">
    <property type="entry name" value="RNase_HI_like"/>
    <property type="match status" value="1"/>
</dbReference>
<dbReference type="InterPro" id="IPR036397">
    <property type="entry name" value="RNaseH_sf"/>
</dbReference>
<feature type="region of interest" description="Disordered" evidence="1">
    <location>
        <begin position="540"/>
        <end position="562"/>
    </location>
</feature>
<evidence type="ECO:0000256" key="1">
    <source>
        <dbReference type="SAM" id="MobiDB-lite"/>
    </source>
</evidence>
<sequence length="595" mass="67186">MEVYVDDMLVKSKKAQDHVADLEEIFSVLRKYKLKLNPGKCAFGVQGGRFLGFMVTQRGIEANPSKIKAILDMKTLSNVNEVQRLTGRIVALSRFISKSTEKSLPFFKTDPPPHKAVDLEFAVKFGFKASNNEAEYEALVAGMKMAHEAGARHLLAYSDSQLVVRQVEGSYEAKEKSMVQYLQQIAELRTSFESFQIIQILREENIKVDCLSKLASALEDCRTRHINIQYLPNPGIALTVQAISTTTDWRAPIIEWLEEGSLPDNRWEASRLKSRAVRFLIQGGILYKKSYTHPLLRCVSQSEGIYLLKEIHDGCCGSHVGTWMLANKALRAGYFWPTMKQDAKQLVEVTNRILVQGIKRRLERVGGNWTEELTSILWAYRTIPRGSTGESPFTLVCGIKAIIPAELGIPSHRIMHLSENHNNELLKKNLDLLEELREKAFIRIQRYKNIMINAYNRRVKTRSFQVRDLVLRRVDALKPVGKLDPIWEGPYKVTNVIGIEEGTTEGVAGVASSLARGASPSFGSRAPSGWTSTAPESIAATGDFPLSQPRPPPTHLPGCPLQNNPKHHCGNYDIIKRIKDKTNNHFLREIFFYWN</sequence>
<comment type="caution">
    <text evidence="3">The sequence shown here is derived from an EMBL/GenBank/DDBJ whole genome shotgun (WGS) entry which is preliminary data.</text>
</comment>
<dbReference type="EMBL" id="JACGWN010000014">
    <property type="protein sequence ID" value="KAL0406404.1"/>
    <property type="molecule type" value="Genomic_DNA"/>
</dbReference>
<dbReference type="SUPFAM" id="SSF53098">
    <property type="entry name" value="Ribonuclease H-like"/>
    <property type="match status" value="1"/>
</dbReference>
<dbReference type="Pfam" id="PF13456">
    <property type="entry name" value="RVT_3"/>
    <property type="match status" value="1"/>
</dbReference>
<dbReference type="InterPro" id="IPR002156">
    <property type="entry name" value="RNaseH_domain"/>
</dbReference>
<dbReference type="PANTHER" id="PTHR48475:SF2">
    <property type="entry name" value="RIBONUCLEASE H"/>
    <property type="match status" value="1"/>
</dbReference>
<proteinExistence type="predicted"/>
<protein>
    <submittedName>
        <fullName evidence="3">Ribonuclease HI</fullName>
    </submittedName>
</protein>
<dbReference type="Pfam" id="PF00078">
    <property type="entry name" value="RVT_1"/>
    <property type="match status" value="1"/>
</dbReference>
<gene>
    <name evidence="3" type="ORF">Slati_3954300</name>
</gene>
<dbReference type="SUPFAM" id="SSF56672">
    <property type="entry name" value="DNA/RNA polymerases"/>
    <property type="match status" value="1"/>
</dbReference>
<dbReference type="GO" id="GO:0004523">
    <property type="term" value="F:RNA-DNA hybrid ribonuclease activity"/>
    <property type="evidence" value="ECO:0007669"/>
    <property type="project" value="InterPro"/>
</dbReference>
<dbReference type="AlphaFoldDB" id="A0AAW2TP64"/>